<dbReference type="OrthoDB" id="9790745at2"/>
<dbReference type="PANTHER" id="PTHR36849:SF1">
    <property type="entry name" value="CYTOPLASMIC PROTEIN"/>
    <property type="match status" value="1"/>
</dbReference>
<dbReference type="RefSeq" id="WP_029990991.1">
    <property type="nucleotide sequence ID" value="NZ_ATMJ01000037.1"/>
</dbReference>
<keyword evidence="2" id="KW-1185">Reference proteome</keyword>
<dbReference type="AlphaFoldDB" id="A0A085JF90"/>
<dbReference type="EMBL" id="JMPR01000033">
    <property type="protein sequence ID" value="KFD19136.1"/>
    <property type="molecule type" value="Genomic_DNA"/>
</dbReference>
<comment type="caution">
    <text evidence="1">The sequence shown here is derived from an EMBL/GenBank/DDBJ whole genome shotgun (WGS) entry which is preliminary data.</text>
</comment>
<proteinExistence type="predicted"/>
<gene>
    <name evidence="1" type="primary">yeaO</name>
    <name evidence="1" type="ORF">GTPT_1922</name>
</gene>
<dbReference type="Pfam" id="PF22752">
    <property type="entry name" value="DUF488-N3i"/>
    <property type="match status" value="1"/>
</dbReference>
<dbReference type="eggNOG" id="COG3189">
    <property type="taxonomic scope" value="Bacteria"/>
</dbReference>
<protein>
    <submittedName>
        <fullName evidence="1">YeaO family protein</fullName>
    </submittedName>
</protein>
<accession>A0A085JF90</accession>
<name>A0A085JF90_9GAMM</name>
<sequence>MITFKRVYEPAAGQDGWRVLADRLWPRGVSKSSLTMDEWCRDITPSAELRQAYHHQLIDFQTFGERYLAELTHPEAEDCLRRLALKASTGNLTLLSAVKSPQTSHIPWLTRVLEQHIRLLNDGLTEQ</sequence>
<dbReference type="InterPro" id="IPR052552">
    <property type="entry name" value="YeaO-like"/>
</dbReference>
<organism evidence="1 2">
    <name type="scientific">Tatumella ptyseos ATCC 33301</name>
    <dbReference type="NCBI Taxonomy" id="1005995"/>
    <lineage>
        <taxon>Bacteria</taxon>
        <taxon>Pseudomonadati</taxon>
        <taxon>Pseudomonadota</taxon>
        <taxon>Gammaproteobacteria</taxon>
        <taxon>Enterobacterales</taxon>
        <taxon>Erwiniaceae</taxon>
        <taxon>Tatumella</taxon>
    </lineage>
</organism>
<dbReference type="Proteomes" id="UP000028602">
    <property type="component" value="Unassembled WGS sequence"/>
</dbReference>
<reference evidence="1 2" key="1">
    <citation type="submission" date="2014-05" db="EMBL/GenBank/DDBJ databases">
        <title>ATOL: Assembling a taxonomically balanced genome-scale reconstruction of the evolutionary history of the Enterobacteriaceae.</title>
        <authorList>
            <person name="Plunkett G.III."/>
            <person name="Neeno-Eckwall E.C."/>
            <person name="Glasner J.D."/>
            <person name="Perna N.T."/>
        </authorList>
    </citation>
    <scope>NUCLEOTIDE SEQUENCE [LARGE SCALE GENOMIC DNA]</scope>
    <source>
        <strain evidence="1 2">ATCC 33301</strain>
    </source>
</reference>
<dbReference type="PANTHER" id="PTHR36849">
    <property type="entry name" value="CYTOPLASMIC PROTEIN-RELATED"/>
    <property type="match status" value="1"/>
</dbReference>
<evidence type="ECO:0000313" key="2">
    <source>
        <dbReference type="Proteomes" id="UP000028602"/>
    </source>
</evidence>
<evidence type="ECO:0000313" key="1">
    <source>
        <dbReference type="EMBL" id="KFD19136.1"/>
    </source>
</evidence>